<evidence type="ECO:0000256" key="2">
    <source>
        <dbReference type="ARBA" id="ARBA00009425"/>
    </source>
</evidence>
<evidence type="ECO:0000256" key="6">
    <source>
        <dbReference type="ARBA" id="ARBA00023136"/>
    </source>
</evidence>
<evidence type="ECO:0000256" key="3">
    <source>
        <dbReference type="ARBA" id="ARBA00022475"/>
    </source>
</evidence>
<evidence type="ECO:0000259" key="8">
    <source>
        <dbReference type="Pfam" id="PF04039"/>
    </source>
</evidence>
<gene>
    <name evidence="9" type="ORF">SOCEGT47_063140</name>
</gene>
<feature type="transmembrane region" description="Helical" evidence="7">
    <location>
        <begin position="113"/>
        <end position="135"/>
    </location>
</feature>
<feature type="transmembrane region" description="Helical" evidence="7">
    <location>
        <begin position="68"/>
        <end position="93"/>
    </location>
</feature>
<comment type="subcellular location">
    <subcellularLocation>
        <location evidence="1">Cell membrane</location>
        <topology evidence="1">Multi-pass membrane protein</topology>
    </subcellularLocation>
</comment>
<evidence type="ECO:0000256" key="7">
    <source>
        <dbReference type="SAM" id="Phobius"/>
    </source>
</evidence>
<protein>
    <submittedName>
        <fullName evidence="9">Cation:proton antiporter</fullName>
    </submittedName>
</protein>
<feature type="domain" description="Na+/H+ antiporter MnhB subunit-related protein" evidence="8">
    <location>
        <begin position="5"/>
        <end position="128"/>
    </location>
</feature>
<dbReference type="InterPro" id="IPR050622">
    <property type="entry name" value="CPA3_antiporter_subunitB"/>
</dbReference>
<dbReference type="EMBL" id="CP012670">
    <property type="protein sequence ID" value="AUX25763.1"/>
    <property type="molecule type" value="Genomic_DNA"/>
</dbReference>
<evidence type="ECO:0000256" key="5">
    <source>
        <dbReference type="ARBA" id="ARBA00022989"/>
    </source>
</evidence>
<evidence type="ECO:0000256" key="1">
    <source>
        <dbReference type="ARBA" id="ARBA00004651"/>
    </source>
</evidence>
<accession>A0A4P2Q9J9</accession>
<reference evidence="9 10" key="1">
    <citation type="submission" date="2015-09" db="EMBL/GenBank/DDBJ databases">
        <title>Sorangium comparison.</title>
        <authorList>
            <person name="Zaburannyi N."/>
            <person name="Bunk B."/>
            <person name="Overmann J."/>
            <person name="Mueller R."/>
        </authorList>
    </citation>
    <scope>NUCLEOTIDE SEQUENCE [LARGE SCALE GENOMIC DNA]</scope>
    <source>
        <strain evidence="9 10">So ceGT47</strain>
    </source>
</reference>
<sequence>MRSLILDTVTRGILPVTTLFALYLLLRGHDRPGGGFIAGLVTSVAIVLEALAFGAARTEAALARALRPAAWIGLALAAGTGLLSTAAGDGFLVHYRAEVRVSAARALHPTTTLLFDIGVYLVVVGVTATVLSLFAREGPP</sequence>
<dbReference type="Pfam" id="PF04039">
    <property type="entry name" value="MnhB"/>
    <property type="match status" value="1"/>
</dbReference>
<keyword evidence="6 7" id="KW-0472">Membrane</keyword>
<dbReference type="AlphaFoldDB" id="A0A4P2Q9J9"/>
<keyword evidence="4 7" id="KW-0812">Transmembrane</keyword>
<evidence type="ECO:0000313" key="10">
    <source>
        <dbReference type="Proteomes" id="UP000295781"/>
    </source>
</evidence>
<dbReference type="Proteomes" id="UP000295781">
    <property type="component" value="Chromosome"/>
</dbReference>
<evidence type="ECO:0000256" key="4">
    <source>
        <dbReference type="ARBA" id="ARBA00022692"/>
    </source>
</evidence>
<dbReference type="PANTHER" id="PTHR33932">
    <property type="entry name" value="NA(+)/H(+) ANTIPORTER SUBUNIT B"/>
    <property type="match status" value="1"/>
</dbReference>
<keyword evidence="3" id="KW-1003">Cell membrane</keyword>
<dbReference type="RefSeq" id="WP_165373459.1">
    <property type="nucleotide sequence ID" value="NZ_CP012670.1"/>
</dbReference>
<feature type="transmembrane region" description="Helical" evidence="7">
    <location>
        <begin position="12"/>
        <end position="29"/>
    </location>
</feature>
<dbReference type="GO" id="GO:0005886">
    <property type="term" value="C:plasma membrane"/>
    <property type="evidence" value="ECO:0007669"/>
    <property type="project" value="UniProtKB-SubCell"/>
</dbReference>
<dbReference type="PANTHER" id="PTHR33932:SF4">
    <property type="entry name" value="NA(+)_H(+) ANTIPORTER SUBUNIT B"/>
    <property type="match status" value="1"/>
</dbReference>
<evidence type="ECO:0000313" key="9">
    <source>
        <dbReference type="EMBL" id="AUX25763.1"/>
    </source>
</evidence>
<proteinExistence type="inferred from homology"/>
<dbReference type="InterPro" id="IPR007182">
    <property type="entry name" value="MnhB"/>
</dbReference>
<organism evidence="9 10">
    <name type="scientific">Sorangium cellulosum</name>
    <name type="common">Polyangium cellulosum</name>
    <dbReference type="NCBI Taxonomy" id="56"/>
    <lineage>
        <taxon>Bacteria</taxon>
        <taxon>Pseudomonadati</taxon>
        <taxon>Myxococcota</taxon>
        <taxon>Polyangia</taxon>
        <taxon>Polyangiales</taxon>
        <taxon>Polyangiaceae</taxon>
        <taxon>Sorangium</taxon>
    </lineage>
</organism>
<feature type="transmembrane region" description="Helical" evidence="7">
    <location>
        <begin position="35"/>
        <end position="56"/>
    </location>
</feature>
<name>A0A4P2Q9J9_SORCE</name>
<comment type="similarity">
    <text evidence="2">Belongs to the CPA3 antiporters (TC 2.A.63) subunit B family.</text>
</comment>
<keyword evidence="5 7" id="KW-1133">Transmembrane helix</keyword>